<keyword evidence="4" id="KW-1185">Reference proteome</keyword>
<feature type="domain" description="Myb/SANT-like" evidence="1">
    <location>
        <begin position="15"/>
        <end position="112"/>
    </location>
</feature>
<dbReference type="AlphaFoldDB" id="A0AAD8HWG5"/>
<name>A0AAD8HWG5_9APIA</name>
<evidence type="ECO:0008006" key="5">
    <source>
        <dbReference type="Google" id="ProtNLM"/>
    </source>
</evidence>
<organism evidence="3 4">
    <name type="scientific">Heracleum sosnowskyi</name>
    <dbReference type="NCBI Taxonomy" id="360622"/>
    <lineage>
        <taxon>Eukaryota</taxon>
        <taxon>Viridiplantae</taxon>
        <taxon>Streptophyta</taxon>
        <taxon>Embryophyta</taxon>
        <taxon>Tracheophyta</taxon>
        <taxon>Spermatophyta</taxon>
        <taxon>Magnoliopsida</taxon>
        <taxon>eudicotyledons</taxon>
        <taxon>Gunneridae</taxon>
        <taxon>Pentapetalae</taxon>
        <taxon>asterids</taxon>
        <taxon>campanulids</taxon>
        <taxon>Apiales</taxon>
        <taxon>Apiaceae</taxon>
        <taxon>Apioideae</taxon>
        <taxon>apioid superclade</taxon>
        <taxon>Tordylieae</taxon>
        <taxon>Tordyliinae</taxon>
        <taxon>Heracleum</taxon>
    </lineage>
</organism>
<dbReference type="PANTHER" id="PTHR47864">
    <property type="entry name" value="TRANSMEMBRANE PROTEIN"/>
    <property type="match status" value="1"/>
</dbReference>
<dbReference type="InterPro" id="IPR056253">
    <property type="entry name" value="At2g29880-like_C"/>
</dbReference>
<dbReference type="InterPro" id="IPR024752">
    <property type="entry name" value="Myb/SANT-like_dom"/>
</dbReference>
<dbReference type="Proteomes" id="UP001237642">
    <property type="component" value="Unassembled WGS sequence"/>
</dbReference>
<evidence type="ECO:0000259" key="2">
    <source>
        <dbReference type="Pfam" id="PF24769"/>
    </source>
</evidence>
<protein>
    <recommendedName>
        <fullName evidence="5">Myb/SANT-like domain-containing protein</fullName>
    </recommendedName>
</protein>
<sequence>MADSQSVKKRVGYDQWTKEESDILLEIMVDAANQGWRVNRGVFTKKTVLDKILPSLNSKLVCNKNFNQYQSRLKWFRNRWLSYSTLLNFNSDFGYDSTSKRFTAPNEVWDDYLKAHPKNGNLRNGIFGDYEDLKNVIGGSVVAGKSSIGLGSVAEAKKLEAGDVKYMHTDDLNYDTDNEEFVPEHNELSPIGSPEVFVVSNEKLLGKRGRTEYEKNSGSSGNTLESDILVQLTKLTAIFEGVYGMVEKWEHERTYTAWDAVKEVPDLSEDIRLEAFNLIDTKIKNDGFLKMTPEERADWINMMRKS</sequence>
<dbReference type="InterPro" id="IPR055314">
    <property type="entry name" value="At2g29880-like"/>
</dbReference>
<evidence type="ECO:0000313" key="4">
    <source>
        <dbReference type="Proteomes" id="UP001237642"/>
    </source>
</evidence>
<reference evidence="3" key="2">
    <citation type="submission" date="2023-05" db="EMBL/GenBank/DDBJ databases">
        <authorList>
            <person name="Schelkunov M.I."/>
        </authorList>
    </citation>
    <scope>NUCLEOTIDE SEQUENCE</scope>
    <source>
        <strain evidence="3">Hsosn_3</strain>
        <tissue evidence="3">Leaf</tissue>
    </source>
</reference>
<proteinExistence type="predicted"/>
<evidence type="ECO:0000259" key="1">
    <source>
        <dbReference type="Pfam" id="PF12776"/>
    </source>
</evidence>
<gene>
    <name evidence="3" type="ORF">POM88_030436</name>
</gene>
<dbReference type="Pfam" id="PF24769">
    <property type="entry name" value="At2g29880_C"/>
    <property type="match status" value="1"/>
</dbReference>
<dbReference type="EMBL" id="JAUIZM010000007">
    <property type="protein sequence ID" value="KAK1374243.1"/>
    <property type="molecule type" value="Genomic_DNA"/>
</dbReference>
<evidence type="ECO:0000313" key="3">
    <source>
        <dbReference type="EMBL" id="KAK1374243.1"/>
    </source>
</evidence>
<accession>A0AAD8HWG5</accession>
<reference evidence="3" key="1">
    <citation type="submission" date="2023-02" db="EMBL/GenBank/DDBJ databases">
        <title>Genome of toxic invasive species Heracleum sosnowskyi carries increased number of genes despite the absence of recent whole-genome duplications.</title>
        <authorList>
            <person name="Schelkunov M."/>
            <person name="Shtratnikova V."/>
            <person name="Makarenko M."/>
            <person name="Klepikova A."/>
            <person name="Omelchenko D."/>
            <person name="Novikova G."/>
            <person name="Obukhova E."/>
            <person name="Bogdanov V."/>
            <person name="Penin A."/>
            <person name="Logacheva M."/>
        </authorList>
    </citation>
    <scope>NUCLEOTIDE SEQUENCE</scope>
    <source>
        <strain evidence="3">Hsosn_3</strain>
        <tissue evidence="3">Leaf</tissue>
    </source>
</reference>
<dbReference type="Pfam" id="PF12776">
    <property type="entry name" value="Myb_DNA-bind_3"/>
    <property type="match status" value="1"/>
</dbReference>
<comment type="caution">
    <text evidence="3">The sequence shown here is derived from an EMBL/GenBank/DDBJ whole genome shotgun (WGS) entry which is preliminary data.</text>
</comment>
<feature type="domain" description="At2g29880-like C-terminal" evidence="2">
    <location>
        <begin position="258"/>
        <end position="302"/>
    </location>
</feature>
<dbReference type="PANTHER" id="PTHR47864:SF2">
    <property type="entry name" value="MYB_SANT-LIKE DNA-BINDING DOMAIN PROTEIN"/>
    <property type="match status" value="1"/>
</dbReference>